<dbReference type="EMBL" id="MSPX01000016">
    <property type="protein sequence ID" value="OQP85076.1"/>
    <property type="molecule type" value="Genomic_DNA"/>
</dbReference>
<evidence type="ECO:0000313" key="2">
    <source>
        <dbReference type="EMBL" id="OQP85076.1"/>
    </source>
</evidence>
<evidence type="ECO:0000313" key="3">
    <source>
        <dbReference type="Proteomes" id="UP000192652"/>
    </source>
</evidence>
<proteinExistence type="predicted"/>
<evidence type="ECO:0000256" key="1">
    <source>
        <dbReference type="SAM" id="MobiDB-lite"/>
    </source>
</evidence>
<gene>
    <name evidence="2" type="ORF">BTR14_17090</name>
</gene>
<name>A0ABX3PB04_9HYPH</name>
<reference evidence="2 3" key="1">
    <citation type="journal article" date="2017" name="Antonie Van Leeuwenhoek">
        <title>Rhizobium rhizosphaerae sp. nov., a novel species isolated from rice rhizosphere.</title>
        <authorList>
            <person name="Zhao J.J."/>
            <person name="Zhang J."/>
            <person name="Zhang R.J."/>
            <person name="Zhang C.W."/>
            <person name="Yin H.Q."/>
            <person name="Zhang X.X."/>
        </authorList>
    </citation>
    <scope>NUCLEOTIDE SEQUENCE [LARGE SCALE GENOMIC DNA]</scope>
    <source>
        <strain evidence="2 3">RD15</strain>
    </source>
</reference>
<feature type="compositionally biased region" description="Polar residues" evidence="1">
    <location>
        <begin position="39"/>
        <end position="51"/>
    </location>
</feature>
<organism evidence="2 3">
    <name type="scientific">Xaviernesmea rhizosphaerae</name>
    <dbReference type="NCBI Taxonomy" id="1672749"/>
    <lineage>
        <taxon>Bacteria</taxon>
        <taxon>Pseudomonadati</taxon>
        <taxon>Pseudomonadota</taxon>
        <taxon>Alphaproteobacteria</taxon>
        <taxon>Hyphomicrobiales</taxon>
        <taxon>Rhizobiaceae</taxon>
        <taxon>Rhizobium/Agrobacterium group</taxon>
        <taxon>Xaviernesmea</taxon>
    </lineage>
</organism>
<protein>
    <submittedName>
        <fullName evidence="2">Uncharacterized protein</fullName>
    </submittedName>
</protein>
<comment type="caution">
    <text evidence="2">The sequence shown here is derived from an EMBL/GenBank/DDBJ whole genome shotgun (WGS) entry which is preliminary data.</text>
</comment>
<keyword evidence="3" id="KW-1185">Reference proteome</keyword>
<sequence>MANTGSREARDSCLVQAAAHTGSGSRKARLRQAGDIAKGQSSRHSGRQRQASPAFRPVFKP</sequence>
<dbReference type="Proteomes" id="UP000192652">
    <property type="component" value="Unassembled WGS sequence"/>
</dbReference>
<accession>A0ABX3PB04</accession>
<feature type="region of interest" description="Disordered" evidence="1">
    <location>
        <begin position="17"/>
        <end position="61"/>
    </location>
</feature>